<dbReference type="PANTHER" id="PTHR43390">
    <property type="entry name" value="SIGNAL PEPTIDASE I"/>
    <property type="match status" value="1"/>
</dbReference>
<keyword evidence="7" id="KW-0472">Membrane</keyword>
<dbReference type="InterPro" id="IPR019758">
    <property type="entry name" value="Pept_S26A_signal_pept_1_CS"/>
</dbReference>
<keyword evidence="7" id="KW-1133">Transmembrane helix</keyword>
<dbReference type="NCBIfam" id="TIGR02227">
    <property type="entry name" value="sigpep_I_bact"/>
    <property type="match status" value="1"/>
</dbReference>
<reference evidence="9 10" key="1">
    <citation type="submission" date="2018-08" db="EMBL/GenBank/DDBJ databases">
        <title>A genome reference for cultivated species of the human gut microbiota.</title>
        <authorList>
            <person name="Zou Y."/>
            <person name="Xue W."/>
            <person name="Luo G."/>
        </authorList>
    </citation>
    <scope>NUCLEOTIDE SEQUENCE [LARGE SCALE GENOMIC DNA]</scope>
    <source>
        <strain evidence="9 10">TF03-6</strain>
    </source>
</reference>
<comment type="similarity">
    <text evidence="2 7">Belongs to the peptidase S26 family.</text>
</comment>
<dbReference type="GO" id="GO:0006465">
    <property type="term" value="P:signal peptide processing"/>
    <property type="evidence" value="ECO:0007669"/>
    <property type="project" value="InterPro"/>
</dbReference>
<keyword evidence="7" id="KW-0645">Protease</keyword>
<dbReference type="PANTHER" id="PTHR43390:SF1">
    <property type="entry name" value="CHLOROPLAST PROCESSING PEPTIDASE"/>
    <property type="match status" value="1"/>
</dbReference>
<dbReference type="CDD" id="cd06530">
    <property type="entry name" value="S26_SPase_I"/>
    <property type="match status" value="2"/>
</dbReference>
<evidence type="ECO:0000256" key="7">
    <source>
        <dbReference type="RuleBase" id="RU362042"/>
    </source>
</evidence>
<dbReference type="EMBL" id="QSSV01000020">
    <property type="protein sequence ID" value="RGM10874.1"/>
    <property type="molecule type" value="Genomic_DNA"/>
</dbReference>
<dbReference type="Gene3D" id="2.10.109.10">
    <property type="entry name" value="Umud Fragment, subunit A"/>
    <property type="match status" value="1"/>
</dbReference>
<comment type="caution">
    <text evidence="9">The sequence shown here is derived from an EMBL/GenBank/DDBJ whole genome shotgun (WGS) entry which is preliminary data.</text>
</comment>
<name>A0A3E4ULE1_BACSE</name>
<feature type="active site" evidence="6">
    <location>
        <position position="120"/>
    </location>
</feature>
<comment type="subcellular location">
    <subcellularLocation>
        <location evidence="7">Membrane</location>
        <topology evidence="7">Single-pass type II membrane protein</topology>
    </subcellularLocation>
</comment>
<evidence type="ECO:0000256" key="2">
    <source>
        <dbReference type="ARBA" id="ARBA00009370"/>
    </source>
</evidence>
<feature type="transmembrane region" description="Helical" evidence="7">
    <location>
        <begin position="14"/>
        <end position="41"/>
    </location>
</feature>
<feature type="domain" description="Peptidase S26" evidence="8">
    <location>
        <begin position="17"/>
        <end position="274"/>
    </location>
</feature>
<dbReference type="InterPro" id="IPR000223">
    <property type="entry name" value="Pept_S26A_signal_pept_1"/>
</dbReference>
<evidence type="ECO:0000256" key="4">
    <source>
        <dbReference type="ARBA" id="ARBA00019232"/>
    </source>
</evidence>
<proteinExistence type="inferred from homology"/>
<evidence type="ECO:0000256" key="6">
    <source>
        <dbReference type="PIRSR" id="PIRSR600223-1"/>
    </source>
</evidence>
<dbReference type="InterPro" id="IPR019533">
    <property type="entry name" value="Peptidase_S26"/>
</dbReference>
<dbReference type="InterPro" id="IPR036286">
    <property type="entry name" value="LexA/Signal_pep-like_sf"/>
</dbReference>
<evidence type="ECO:0000256" key="5">
    <source>
        <dbReference type="ARBA" id="ARBA00022801"/>
    </source>
</evidence>
<evidence type="ECO:0000256" key="3">
    <source>
        <dbReference type="ARBA" id="ARBA00013208"/>
    </source>
</evidence>
<dbReference type="PRINTS" id="PR00727">
    <property type="entry name" value="LEADERPTASE"/>
</dbReference>
<dbReference type="RefSeq" id="WP_117742318.1">
    <property type="nucleotide sequence ID" value="NZ_QSSV01000020.1"/>
</dbReference>
<evidence type="ECO:0000313" key="9">
    <source>
        <dbReference type="EMBL" id="RGM10874.1"/>
    </source>
</evidence>
<dbReference type="AlphaFoldDB" id="A0A3E4ULE1"/>
<dbReference type="GO" id="GO:0016020">
    <property type="term" value="C:membrane"/>
    <property type="evidence" value="ECO:0007669"/>
    <property type="project" value="UniProtKB-SubCell"/>
</dbReference>
<dbReference type="SUPFAM" id="SSF51306">
    <property type="entry name" value="LexA/Signal peptidase"/>
    <property type="match status" value="1"/>
</dbReference>
<accession>A0A3E4ULE1</accession>
<dbReference type="EC" id="3.4.21.89" evidence="3 7"/>
<gene>
    <name evidence="9" type="primary">lepB</name>
    <name evidence="9" type="ORF">DXC34_14480</name>
</gene>
<sequence length="294" mass="33948">MKGRQQIVRWTSRLINLFFYLCLLVAIYIVMQVFVVTSFSIPSDSMSPSMLAGDCVLVDKCSGGARIFNVLKALDSKDVNIYRMPGWRNFKRNDVLVFNFPYKAERWDSIAFDVMKYYVKRCVALPGDTLEIRNGYYKLRGVSGEIGSLIAQQRIAALPDSGTNVVIPCFPWSDELKWTIKEFGPLPVPAKGQVVKMNSLSYTLYRQLINWEQKQLSRINEAGEILLGDSVVREYCFQENYYFMAGDNAYNSQDSRYWGMLPESFIVGRAVRVWKSVNPDTDEIRWNRILRKIE</sequence>
<comment type="catalytic activity">
    <reaction evidence="1 7">
        <text>Cleavage of hydrophobic, N-terminal signal or leader sequences from secreted and periplasmic proteins.</text>
        <dbReference type="EC" id="3.4.21.89"/>
    </reaction>
</comment>
<evidence type="ECO:0000256" key="1">
    <source>
        <dbReference type="ARBA" id="ARBA00000677"/>
    </source>
</evidence>
<protein>
    <recommendedName>
        <fullName evidence="4 7">Signal peptidase I</fullName>
        <ecNumber evidence="3 7">3.4.21.89</ecNumber>
    </recommendedName>
</protein>
<dbReference type="GO" id="GO:0004252">
    <property type="term" value="F:serine-type endopeptidase activity"/>
    <property type="evidence" value="ECO:0007669"/>
    <property type="project" value="InterPro"/>
</dbReference>
<dbReference type="PROSITE" id="PS00761">
    <property type="entry name" value="SPASE_I_3"/>
    <property type="match status" value="1"/>
</dbReference>
<keyword evidence="7" id="KW-0812">Transmembrane</keyword>
<dbReference type="Pfam" id="PF10502">
    <property type="entry name" value="Peptidase_S26"/>
    <property type="match status" value="1"/>
</dbReference>
<dbReference type="Proteomes" id="UP000261223">
    <property type="component" value="Unassembled WGS sequence"/>
</dbReference>
<organism evidence="9 10">
    <name type="scientific">Bacteroides stercoris</name>
    <dbReference type="NCBI Taxonomy" id="46506"/>
    <lineage>
        <taxon>Bacteria</taxon>
        <taxon>Pseudomonadati</taxon>
        <taxon>Bacteroidota</taxon>
        <taxon>Bacteroidia</taxon>
        <taxon>Bacteroidales</taxon>
        <taxon>Bacteroidaceae</taxon>
        <taxon>Bacteroides</taxon>
    </lineage>
</organism>
<keyword evidence="5 7" id="KW-0378">Hydrolase</keyword>
<evidence type="ECO:0000313" key="10">
    <source>
        <dbReference type="Proteomes" id="UP000261223"/>
    </source>
</evidence>
<feature type="active site" evidence="6">
    <location>
        <position position="45"/>
    </location>
</feature>
<evidence type="ECO:0000259" key="8">
    <source>
        <dbReference type="Pfam" id="PF10502"/>
    </source>
</evidence>
<dbReference type="GO" id="GO:0009003">
    <property type="term" value="F:signal peptidase activity"/>
    <property type="evidence" value="ECO:0007669"/>
    <property type="project" value="UniProtKB-EC"/>
</dbReference>